<dbReference type="InterPro" id="IPR018641">
    <property type="entry name" value="Trfase_1_rSAM/seldom-assoc"/>
</dbReference>
<feature type="region of interest" description="Disordered" evidence="1">
    <location>
        <begin position="1"/>
        <end position="22"/>
    </location>
</feature>
<sequence length="264" mass="27566">MTSPPPHHRTGPVPHAPLSARRAGEGEGLTVLVIAKEPVPGRVKTRLTPCFTAEQAALLARAALADTLATVRALPCTHRIVALQGRPGPWLPDGFDVVPQGTGGLDERIERAFARCTGPTLLLGMDTPQLHAGHLAPLLAANAWEHCDAWYGPATDGGFWALALREPRPGLVIGVPMSRPDTGAHQRSRLTGHGLRVADLPALTDVDTAADAADVAPLCAGEFAAVHRALLADSPGAPGPEQPANRSTRAKAPHPAGETTSETR</sequence>
<evidence type="ECO:0000313" key="2">
    <source>
        <dbReference type="EMBL" id="MBU7600764.1"/>
    </source>
</evidence>
<keyword evidence="3" id="KW-1185">Reference proteome</keyword>
<feature type="compositionally biased region" description="Basic residues" evidence="1">
    <location>
        <begin position="1"/>
        <end position="10"/>
    </location>
</feature>
<dbReference type="PANTHER" id="PTHR36529">
    <property type="entry name" value="SLL1095 PROTEIN"/>
    <property type="match status" value="1"/>
</dbReference>
<evidence type="ECO:0000256" key="1">
    <source>
        <dbReference type="SAM" id="MobiDB-lite"/>
    </source>
</evidence>
<dbReference type="SUPFAM" id="SSF53448">
    <property type="entry name" value="Nucleotide-diphospho-sugar transferases"/>
    <property type="match status" value="1"/>
</dbReference>
<dbReference type="Gene3D" id="3.90.550.10">
    <property type="entry name" value="Spore Coat Polysaccharide Biosynthesis Protein SpsA, Chain A"/>
    <property type="match status" value="1"/>
</dbReference>
<dbReference type="Pfam" id="PF09837">
    <property type="entry name" value="DUF2064"/>
    <property type="match status" value="1"/>
</dbReference>
<gene>
    <name evidence="2" type="ORF">JGS22_024850</name>
</gene>
<reference evidence="2" key="1">
    <citation type="submission" date="2021-06" db="EMBL/GenBank/DDBJ databases">
        <title>Sequencing of actinobacteria type strains.</title>
        <authorList>
            <person name="Nguyen G.-S."/>
            <person name="Wentzel A."/>
        </authorList>
    </citation>
    <scope>NUCLEOTIDE SEQUENCE</scope>
    <source>
        <strain evidence="2">P38-E01</strain>
    </source>
</reference>
<feature type="region of interest" description="Disordered" evidence="1">
    <location>
        <begin position="232"/>
        <end position="264"/>
    </location>
</feature>
<dbReference type="EMBL" id="JAELVF020000004">
    <property type="protein sequence ID" value="MBU7600764.1"/>
    <property type="molecule type" value="Genomic_DNA"/>
</dbReference>
<dbReference type="InterPro" id="IPR029044">
    <property type="entry name" value="Nucleotide-diphossugar_trans"/>
</dbReference>
<dbReference type="PANTHER" id="PTHR36529:SF1">
    <property type="entry name" value="GLYCOSYLTRANSFERASE"/>
    <property type="match status" value="1"/>
</dbReference>
<dbReference type="Proteomes" id="UP000694501">
    <property type="component" value="Unassembled WGS sequence"/>
</dbReference>
<dbReference type="RefSeq" id="WP_211039932.1">
    <property type="nucleotide sequence ID" value="NZ_JAELVF020000004.1"/>
</dbReference>
<comment type="caution">
    <text evidence="2">The sequence shown here is derived from an EMBL/GenBank/DDBJ whole genome shotgun (WGS) entry which is preliminary data.</text>
</comment>
<proteinExistence type="predicted"/>
<evidence type="ECO:0000313" key="3">
    <source>
        <dbReference type="Proteomes" id="UP000694501"/>
    </source>
</evidence>
<protein>
    <submittedName>
        <fullName evidence="2">DUF2064 domain-containing protein</fullName>
    </submittedName>
</protein>
<organism evidence="2 3">
    <name type="scientific">Streptomyces tardus</name>
    <dbReference type="NCBI Taxonomy" id="2780544"/>
    <lineage>
        <taxon>Bacteria</taxon>
        <taxon>Bacillati</taxon>
        <taxon>Actinomycetota</taxon>
        <taxon>Actinomycetes</taxon>
        <taxon>Kitasatosporales</taxon>
        <taxon>Streptomycetaceae</taxon>
        <taxon>Streptomyces</taxon>
    </lineage>
</organism>
<name>A0A949JL24_9ACTN</name>
<dbReference type="AlphaFoldDB" id="A0A949JL24"/>
<accession>A0A949JL24</accession>